<comment type="caution">
    <text evidence="3">The sequence shown here is derived from an EMBL/GenBank/DDBJ whole genome shotgun (WGS) entry which is preliminary data.</text>
</comment>
<feature type="region of interest" description="Disordered" evidence="1">
    <location>
        <begin position="138"/>
        <end position="191"/>
    </location>
</feature>
<dbReference type="PANTHER" id="PTHR35335">
    <property type="entry name" value="UPF0716 PROTEIN FXSA"/>
    <property type="match status" value="1"/>
</dbReference>
<feature type="transmembrane region" description="Helical" evidence="2">
    <location>
        <begin position="75"/>
        <end position="100"/>
    </location>
</feature>
<feature type="compositionally biased region" description="Low complexity" evidence="1">
    <location>
        <begin position="164"/>
        <end position="173"/>
    </location>
</feature>
<dbReference type="OrthoDB" id="9792788at2"/>
<dbReference type="NCBIfam" id="NF008528">
    <property type="entry name" value="PRK11463.1-2"/>
    <property type="match status" value="1"/>
</dbReference>
<evidence type="ECO:0000313" key="3">
    <source>
        <dbReference type="EMBL" id="PKZ42892.1"/>
    </source>
</evidence>
<evidence type="ECO:0008006" key="5">
    <source>
        <dbReference type="Google" id="ProtNLM"/>
    </source>
</evidence>
<keyword evidence="2" id="KW-0812">Transmembrane</keyword>
<keyword evidence="2" id="KW-1133">Transmembrane helix</keyword>
<reference evidence="3 4" key="1">
    <citation type="submission" date="2017-12" db="EMBL/GenBank/DDBJ databases">
        <title>Phylogenetic diversity of female urinary microbiome.</title>
        <authorList>
            <person name="Thomas-White K."/>
            <person name="Wolfe A.J."/>
        </authorList>
    </citation>
    <scope>NUCLEOTIDE SEQUENCE [LARGE SCALE GENOMIC DNA]</scope>
    <source>
        <strain evidence="3 4">UMB1298</strain>
    </source>
</reference>
<keyword evidence="4" id="KW-1185">Reference proteome</keyword>
<proteinExistence type="predicted"/>
<keyword evidence="2" id="KW-0472">Membrane</keyword>
<protein>
    <recommendedName>
        <fullName evidence="5">Exlusion protein FxsA</fullName>
    </recommendedName>
</protein>
<dbReference type="Proteomes" id="UP000234206">
    <property type="component" value="Unassembled WGS sequence"/>
</dbReference>
<feature type="transmembrane region" description="Helical" evidence="2">
    <location>
        <begin position="27"/>
        <end position="46"/>
    </location>
</feature>
<dbReference type="AlphaFoldDB" id="A0A2I1PE32"/>
<accession>A0A2I1PE32</accession>
<dbReference type="PANTHER" id="PTHR35335:SF1">
    <property type="entry name" value="UPF0716 PROTEIN FXSA"/>
    <property type="match status" value="1"/>
</dbReference>
<feature type="compositionally biased region" description="Acidic residues" evidence="1">
    <location>
        <begin position="174"/>
        <end position="183"/>
    </location>
</feature>
<evidence type="ECO:0000256" key="2">
    <source>
        <dbReference type="SAM" id="Phobius"/>
    </source>
</evidence>
<gene>
    <name evidence="3" type="ORF">CYJ76_00645</name>
</gene>
<organism evidence="3 4">
    <name type="scientific">Kytococcus schroeteri</name>
    <dbReference type="NCBI Taxonomy" id="138300"/>
    <lineage>
        <taxon>Bacteria</taxon>
        <taxon>Bacillati</taxon>
        <taxon>Actinomycetota</taxon>
        <taxon>Actinomycetes</taxon>
        <taxon>Micrococcales</taxon>
        <taxon>Kytococcaceae</taxon>
        <taxon>Kytococcus</taxon>
    </lineage>
</organism>
<evidence type="ECO:0000256" key="1">
    <source>
        <dbReference type="SAM" id="MobiDB-lite"/>
    </source>
</evidence>
<sequence length="191" mass="20118">MVALSVLLLVMPMLEVAVIISVGQQIGIGWTLLMLVFWSSLGAWLVTREGSRTWKLLKNSLATGHELSRQLTDAALVLVGGTLLLAPGFVTDAMGLFLVVPFTRPITRRVLQRVVEKKLLGGLIGGDPFGEEPMGFGAWGSGPAGPSGFGTPTDDARTSPPRPGAGTSGSATAGEDEVLEGEIVDPPRWSR</sequence>
<evidence type="ECO:0000313" key="4">
    <source>
        <dbReference type="Proteomes" id="UP000234206"/>
    </source>
</evidence>
<dbReference type="EMBL" id="PKIZ01000001">
    <property type="protein sequence ID" value="PKZ42892.1"/>
    <property type="molecule type" value="Genomic_DNA"/>
</dbReference>
<dbReference type="InterPro" id="IPR007313">
    <property type="entry name" value="FxsA"/>
</dbReference>
<name>A0A2I1PE32_9MICO</name>
<feature type="compositionally biased region" description="Gly residues" evidence="1">
    <location>
        <begin position="138"/>
        <end position="148"/>
    </location>
</feature>
<dbReference type="Pfam" id="PF04186">
    <property type="entry name" value="FxsA"/>
    <property type="match status" value="1"/>
</dbReference>
<dbReference type="GO" id="GO:0016020">
    <property type="term" value="C:membrane"/>
    <property type="evidence" value="ECO:0007669"/>
    <property type="project" value="InterPro"/>
</dbReference>